<evidence type="ECO:0000256" key="3">
    <source>
        <dbReference type="ARBA" id="ARBA00023163"/>
    </source>
</evidence>
<dbReference type="OrthoDB" id="9802802at2"/>
<sequence>MARHDDTILTAALTCFSRYGYAKTTMTDIAREAKVARATVYNTYDSKPDILRAVVKHVTVTMQDKVVDAWKQVDTLDERIDAFFTAVPVAIYDMITTQPEMAELVDEMAATAPDEMIAARADWVDVLATMFRDADVADPQGVADFFYSSAINAKYGSDNRDQVLARLATLKSALLAMVAAQ</sequence>
<evidence type="ECO:0000313" key="7">
    <source>
        <dbReference type="Proteomes" id="UP000036938"/>
    </source>
</evidence>
<dbReference type="GO" id="GO:0003700">
    <property type="term" value="F:DNA-binding transcription factor activity"/>
    <property type="evidence" value="ECO:0007669"/>
    <property type="project" value="TreeGrafter"/>
</dbReference>
<dbReference type="InterPro" id="IPR001647">
    <property type="entry name" value="HTH_TetR"/>
</dbReference>
<evidence type="ECO:0000259" key="5">
    <source>
        <dbReference type="PROSITE" id="PS50977"/>
    </source>
</evidence>
<name>A0A0L1JNP3_9RHOB</name>
<dbReference type="RefSeq" id="WP_050531354.1">
    <property type="nucleotide sequence ID" value="NZ_AQQZ01000005.1"/>
</dbReference>
<proteinExistence type="predicted"/>
<reference evidence="6 7" key="1">
    <citation type="journal article" date="2015" name="Int. J. Syst. Evol. Microbiol.">
        <title>Aestuariivita atlantica sp. nov., isolated from deep sea sediment of the Atlantic Ocean.</title>
        <authorList>
            <person name="Li G."/>
            <person name="Lai Q."/>
            <person name="Du Y."/>
            <person name="Liu X."/>
            <person name="Sun F."/>
            <person name="Shao Z."/>
        </authorList>
    </citation>
    <scope>NUCLEOTIDE SEQUENCE [LARGE SCALE GENOMIC DNA]</scope>
    <source>
        <strain evidence="6 7">22II-S11-z3</strain>
    </source>
</reference>
<keyword evidence="2 4" id="KW-0238">DNA-binding</keyword>
<dbReference type="STRING" id="1317121.ATO11_13205"/>
<dbReference type="PANTHER" id="PTHR30055:SF234">
    <property type="entry name" value="HTH-TYPE TRANSCRIPTIONAL REGULATOR BETI"/>
    <property type="match status" value="1"/>
</dbReference>
<feature type="DNA-binding region" description="H-T-H motif" evidence="4">
    <location>
        <begin position="25"/>
        <end position="44"/>
    </location>
</feature>
<dbReference type="InterPro" id="IPR009057">
    <property type="entry name" value="Homeodomain-like_sf"/>
</dbReference>
<protein>
    <recommendedName>
        <fullName evidence="5">HTH tetR-type domain-containing protein</fullName>
    </recommendedName>
</protein>
<dbReference type="SUPFAM" id="SSF46689">
    <property type="entry name" value="Homeodomain-like"/>
    <property type="match status" value="1"/>
</dbReference>
<dbReference type="PANTHER" id="PTHR30055">
    <property type="entry name" value="HTH-TYPE TRANSCRIPTIONAL REGULATOR RUTR"/>
    <property type="match status" value="1"/>
</dbReference>
<dbReference type="EMBL" id="AQQZ01000005">
    <property type="protein sequence ID" value="KNG93385.1"/>
    <property type="molecule type" value="Genomic_DNA"/>
</dbReference>
<dbReference type="GO" id="GO:0000976">
    <property type="term" value="F:transcription cis-regulatory region binding"/>
    <property type="evidence" value="ECO:0007669"/>
    <property type="project" value="TreeGrafter"/>
</dbReference>
<dbReference type="Proteomes" id="UP000036938">
    <property type="component" value="Unassembled WGS sequence"/>
</dbReference>
<organism evidence="6 7">
    <name type="scientific">Pseudaestuariivita atlantica</name>
    <dbReference type="NCBI Taxonomy" id="1317121"/>
    <lineage>
        <taxon>Bacteria</taxon>
        <taxon>Pseudomonadati</taxon>
        <taxon>Pseudomonadota</taxon>
        <taxon>Alphaproteobacteria</taxon>
        <taxon>Rhodobacterales</taxon>
        <taxon>Paracoccaceae</taxon>
        <taxon>Pseudaestuariivita</taxon>
    </lineage>
</organism>
<keyword evidence="3" id="KW-0804">Transcription</keyword>
<evidence type="ECO:0000256" key="1">
    <source>
        <dbReference type="ARBA" id="ARBA00023015"/>
    </source>
</evidence>
<keyword evidence="7" id="KW-1185">Reference proteome</keyword>
<comment type="caution">
    <text evidence="6">The sequence shown here is derived from an EMBL/GenBank/DDBJ whole genome shotgun (WGS) entry which is preliminary data.</text>
</comment>
<evidence type="ECO:0000256" key="4">
    <source>
        <dbReference type="PROSITE-ProRule" id="PRU00335"/>
    </source>
</evidence>
<accession>A0A0L1JNP3</accession>
<feature type="domain" description="HTH tetR-type" evidence="5">
    <location>
        <begin position="2"/>
        <end position="62"/>
    </location>
</feature>
<evidence type="ECO:0000256" key="2">
    <source>
        <dbReference type="ARBA" id="ARBA00023125"/>
    </source>
</evidence>
<dbReference type="AlphaFoldDB" id="A0A0L1JNP3"/>
<dbReference type="PROSITE" id="PS50977">
    <property type="entry name" value="HTH_TETR_2"/>
    <property type="match status" value="1"/>
</dbReference>
<dbReference type="InterPro" id="IPR050109">
    <property type="entry name" value="HTH-type_TetR-like_transc_reg"/>
</dbReference>
<gene>
    <name evidence="6" type="ORF">ATO11_13205</name>
</gene>
<evidence type="ECO:0000313" key="6">
    <source>
        <dbReference type="EMBL" id="KNG93385.1"/>
    </source>
</evidence>
<dbReference type="Gene3D" id="1.10.357.10">
    <property type="entry name" value="Tetracycline Repressor, domain 2"/>
    <property type="match status" value="1"/>
</dbReference>
<keyword evidence="1" id="KW-0805">Transcription regulation</keyword>
<dbReference type="Pfam" id="PF00440">
    <property type="entry name" value="TetR_N"/>
    <property type="match status" value="1"/>
</dbReference>
<dbReference type="PRINTS" id="PR00455">
    <property type="entry name" value="HTHTETR"/>
</dbReference>